<evidence type="ECO:0000256" key="3">
    <source>
        <dbReference type="ARBA" id="ARBA00022741"/>
    </source>
</evidence>
<dbReference type="InterPro" id="IPR029056">
    <property type="entry name" value="Ribokinase-like"/>
</dbReference>
<dbReference type="SUPFAM" id="SSF53613">
    <property type="entry name" value="Ribokinase-like"/>
    <property type="match status" value="1"/>
</dbReference>
<dbReference type="CDD" id="cd01164">
    <property type="entry name" value="FruK_PfkB_like"/>
    <property type="match status" value="1"/>
</dbReference>
<protein>
    <recommendedName>
        <fullName evidence="6">Phosphofructokinase</fullName>
    </recommendedName>
</protein>
<dbReference type="GO" id="GO:0005524">
    <property type="term" value="F:ATP binding"/>
    <property type="evidence" value="ECO:0007669"/>
    <property type="project" value="UniProtKB-KW"/>
</dbReference>
<dbReference type="PANTHER" id="PTHR46566:SF5">
    <property type="entry name" value="1-PHOSPHOFRUCTOKINASE"/>
    <property type="match status" value="1"/>
</dbReference>
<keyword evidence="3" id="KW-0547">Nucleotide-binding</keyword>
<dbReference type="PROSITE" id="PS00583">
    <property type="entry name" value="PFKB_KINASES_1"/>
    <property type="match status" value="1"/>
</dbReference>
<evidence type="ECO:0000256" key="2">
    <source>
        <dbReference type="ARBA" id="ARBA00022679"/>
    </source>
</evidence>
<dbReference type="InterPro" id="IPR011611">
    <property type="entry name" value="PfkB_dom"/>
</dbReference>
<sequence length="309" mass="32751">MKQIITVTLNPALDLTGNLSELVLGQVNGVTHASLRAAGKGINVASVLAQFGHQVTVTGFLGRDNDRDFCQLFSSLGMIDAFIRVDGKTRTNIKLAERSGRVSDINFPSFNVSGAEQQRLLNKLTTLADGNCLVVIAGSLPDGVEPNYMVELISCAKAVGAQVYVDTSGAALKAALTSEADLFKPNLDELAQVLGVTAETERVVLAAKNILASNQQSLVLSAGADVLYSWGELGQFHCQPPEVRVESTVGAGDTLVAGLCLGWLYDDMPQGCLTRACALAAWAVTQHGVDIPNDYKLAELMAKVVIKPH</sequence>
<dbReference type="Gene3D" id="3.40.1190.20">
    <property type="match status" value="1"/>
</dbReference>
<dbReference type="EMBL" id="JACXAF010000022">
    <property type="protein sequence ID" value="MBD1390740.1"/>
    <property type="molecule type" value="Genomic_DNA"/>
</dbReference>
<keyword evidence="4" id="KW-0418">Kinase</keyword>
<dbReference type="GO" id="GO:0005829">
    <property type="term" value="C:cytosol"/>
    <property type="evidence" value="ECO:0007669"/>
    <property type="project" value="TreeGrafter"/>
</dbReference>
<name>A0A8J6QIK5_9GAMM</name>
<dbReference type="Pfam" id="PF00294">
    <property type="entry name" value="PfkB"/>
    <property type="match status" value="1"/>
</dbReference>
<organism evidence="8 9">
    <name type="scientific">Neiella litorisoli</name>
    <dbReference type="NCBI Taxonomy" id="2771431"/>
    <lineage>
        <taxon>Bacteria</taxon>
        <taxon>Pseudomonadati</taxon>
        <taxon>Pseudomonadota</taxon>
        <taxon>Gammaproteobacteria</taxon>
        <taxon>Alteromonadales</taxon>
        <taxon>Echinimonadaceae</taxon>
        <taxon>Neiella</taxon>
    </lineage>
</organism>
<dbReference type="GO" id="GO:0008443">
    <property type="term" value="F:phosphofructokinase activity"/>
    <property type="evidence" value="ECO:0007669"/>
    <property type="project" value="TreeGrafter"/>
</dbReference>
<keyword evidence="9" id="KW-1185">Reference proteome</keyword>
<evidence type="ECO:0000313" key="9">
    <source>
        <dbReference type="Proteomes" id="UP000638014"/>
    </source>
</evidence>
<dbReference type="GO" id="GO:0016052">
    <property type="term" value="P:carbohydrate catabolic process"/>
    <property type="evidence" value="ECO:0007669"/>
    <property type="project" value="UniProtKB-ARBA"/>
</dbReference>
<dbReference type="AlphaFoldDB" id="A0A8J6QIK5"/>
<evidence type="ECO:0000259" key="7">
    <source>
        <dbReference type="Pfam" id="PF00294"/>
    </source>
</evidence>
<evidence type="ECO:0000256" key="1">
    <source>
        <dbReference type="ARBA" id="ARBA00010688"/>
    </source>
</evidence>
<dbReference type="PIRSF" id="PIRSF000535">
    <property type="entry name" value="1PFK/6PFK/LacC"/>
    <property type="match status" value="1"/>
</dbReference>
<evidence type="ECO:0000256" key="5">
    <source>
        <dbReference type="ARBA" id="ARBA00022840"/>
    </source>
</evidence>
<comment type="caution">
    <text evidence="8">The sequence shown here is derived from an EMBL/GenBank/DDBJ whole genome shotgun (WGS) entry which is preliminary data.</text>
</comment>
<dbReference type="NCBIfam" id="TIGR03168">
    <property type="entry name" value="1-PFK"/>
    <property type="match status" value="1"/>
</dbReference>
<dbReference type="InterPro" id="IPR002173">
    <property type="entry name" value="Carboh/pur_kinase_PfkB_CS"/>
</dbReference>
<dbReference type="PANTHER" id="PTHR46566">
    <property type="entry name" value="1-PHOSPHOFRUCTOKINASE-RELATED"/>
    <property type="match status" value="1"/>
</dbReference>
<dbReference type="Proteomes" id="UP000638014">
    <property type="component" value="Unassembled WGS sequence"/>
</dbReference>
<dbReference type="InterPro" id="IPR017583">
    <property type="entry name" value="Tagatose/fructose_Pkinase"/>
</dbReference>
<evidence type="ECO:0000256" key="4">
    <source>
        <dbReference type="ARBA" id="ARBA00022777"/>
    </source>
</evidence>
<reference evidence="8" key="1">
    <citation type="submission" date="2020-09" db="EMBL/GenBank/DDBJ databases">
        <title>A novel bacterium of genus Neiella, isolated from South China Sea.</title>
        <authorList>
            <person name="Huang H."/>
            <person name="Mo K."/>
            <person name="Hu Y."/>
        </authorList>
    </citation>
    <scope>NUCLEOTIDE SEQUENCE</scope>
    <source>
        <strain evidence="8">HB171785</strain>
    </source>
</reference>
<dbReference type="FunFam" id="3.40.1190.20:FF:000001">
    <property type="entry name" value="Phosphofructokinase"/>
    <property type="match status" value="1"/>
</dbReference>
<keyword evidence="5" id="KW-0067">ATP-binding</keyword>
<keyword evidence="2 6" id="KW-0808">Transferase</keyword>
<gene>
    <name evidence="8" type="ORF">IC617_15015</name>
</gene>
<comment type="similarity">
    <text evidence="1 6">Belongs to the carbohydrate kinase PfkB family.</text>
</comment>
<dbReference type="RefSeq" id="WP_191145805.1">
    <property type="nucleotide sequence ID" value="NZ_JACXAF010000022.1"/>
</dbReference>
<accession>A0A8J6QIK5</accession>
<evidence type="ECO:0000313" key="8">
    <source>
        <dbReference type="EMBL" id="MBD1390740.1"/>
    </source>
</evidence>
<proteinExistence type="inferred from homology"/>
<feature type="domain" description="Carbohydrate kinase PfkB" evidence="7">
    <location>
        <begin position="14"/>
        <end position="293"/>
    </location>
</feature>
<evidence type="ECO:0000256" key="6">
    <source>
        <dbReference type="PIRNR" id="PIRNR000535"/>
    </source>
</evidence>
<dbReference type="GO" id="GO:0044281">
    <property type="term" value="P:small molecule metabolic process"/>
    <property type="evidence" value="ECO:0007669"/>
    <property type="project" value="UniProtKB-ARBA"/>
</dbReference>